<keyword evidence="5" id="KW-0049">Antioxidant</keyword>
<dbReference type="PROSITE" id="PS00088">
    <property type="entry name" value="SOD_MN"/>
    <property type="match status" value="1"/>
</dbReference>
<keyword evidence="6 10" id="KW-0560">Oxidoreductase</keyword>
<dbReference type="PRINTS" id="PR01703">
    <property type="entry name" value="MNSODISMTASE"/>
</dbReference>
<protein>
    <recommendedName>
        <fullName evidence="3 10">Superoxide dismutase</fullName>
        <ecNumber evidence="3 10">1.15.1.1</ecNumber>
    </recommendedName>
</protein>
<keyword evidence="4 9" id="KW-0479">Metal-binding</keyword>
<dbReference type="FunFam" id="1.10.287.990:FF:000001">
    <property type="entry name" value="Superoxide dismutase"/>
    <property type="match status" value="1"/>
</dbReference>
<evidence type="ECO:0000256" key="10">
    <source>
        <dbReference type="RuleBase" id="RU000414"/>
    </source>
</evidence>
<dbReference type="FunFam" id="3.55.40.20:FF:000002">
    <property type="entry name" value="Superoxide dismutase"/>
    <property type="match status" value="1"/>
</dbReference>
<feature type="binding site" evidence="9">
    <location>
        <position position="111"/>
    </location>
    <ligand>
        <name>Mn(2+)</name>
        <dbReference type="ChEBI" id="CHEBI:29035"/>
    </ligand>
</feature>
<evidence type="ECO:0000313" key="14">
    <source>
        <dbReference type="Proteomes" id="UP001392437"/>
    </source>
</evidence>
<feature type="domain" description="Manganese/iron superoxide dismutase C-terminal" evidence="12">
    <location>
        <begin position="129"/>
        <end position="230"/>
    </location>
</feature>
<dbReference type="InterPro" id="IPR019832">
    <property type="entry name" value="Mn/Fe_SOD_C"/>
</dbReference>
<dbReference type="GO" id="GO:0005739">
    <property type="term" value="C:mitochondrion"/>
    <property type="evidence" value="ECO:0007669"/>
    <property type="project" value="UniProtKB-ARBA"/>
</dbReference>
<dbReference type="InterPro" id="IPR036324">
    <property type="entry name" value="Mn/Fe_SOD_N_sf"/>
</dbReference>
<dbReference type="GO" id="GO:0030145">
    <property type="term" value="F:manganese ion binding"/>
    <property type="evidence" value="ECO:0007669"/>
    <property type="project" value="TreeGrafter"/>
</dbReference>
<comment type="caution">
    <text evidence="13">The sequence shown here is derived from an EMBL/GenBank/DDBJ whole genome shotgun (WGS) entry which is preliminary data.</text>
</comment>
<evidence type="ECO:0000256" key="2">
    <source>
        <dbReference type="ARBA" id="ARBA00008714"/>
    </source>
</evidence>
<evidence type="ECO:0000256" key="5">
    <source>
        <dbReference type="ARBA" id="ARBA00022862"/>
    </source>
</evidence>
<dbReference type="GO" id="GO:0004784">
    <property type="term" value="F:superoxide dismutase activity"/>
    <property type="evidence" value="ECO:0007669"/>
    <property type="project" value="UniProtKB-EC"/>
</dbReference>
<dbReference type="PANTHER" id="PTHR11404">
    <property type="entry name" value="SUPEROXIDE DISMUTASE 2"/>
    <property type="match status" value="1"/>
</dbReference>
<evidence type="ECO:0000256" key="3">
    <source>
        <dbReference type="ARBA" id="ARBA00012682"/>
    </source>
</evidence>
<accession>A0AAW0R5U0</accession>
<dbReference type="PIRSF" id="PIRSF000349">
    <property type="entry name" value="SODismutase"/>
    <property type="match status" value="1"/>
</dbReference>
<dbReference type="Pfam" id="PF00081">
    <property type="entry name" value="Sod_Fe_N"/>
    <property type="match status" value="1"/>
</dbReference>
<comment type="similarity">
    <text evidence="2 10">Belongs to the iron/manganese superoxide dismutase family.</text>
</comment>
<feature type="binding site" evidence="9">
    <location>
        <position position="201"/>
    </location>
    <ligand>
        <name>Mn(2+)</name>
        <dbReference type="ChEBI" id="CHEBI:29035"/>
    </ligand>
</feature>
<sequence length="234" mass="25385">MPIRMPTTSLRTAGQAARGAMGARPARAAGALTFARGKATLPDLSYDYGALEPHISGKIMEIHHKGHHQTYVTSLNNTMEALAEAKQKGDAFQAASLAPALNFHGGGHVNHTLFWENLAPANKDGGGEPEGALKQAIERDFGGFDTLKTQINTALAGIQGSGWAWLAKDKTAGTLQVITRANQDPVTGNYAPLMGIDAWEHAYYLQYQNKKADYFKAIWNVINWKKVAERLDKA</sequence>
<feature type="binding site" evidence="9">
    <location>
        <position position="197"/>
    </location>
    <ligand>
        <name>Mn(2+)</name>
        <dbReference type="ChEBI" id="CHEBI:29035"/>
    </ligand>
</feature>
<evidence type="ECO:0000259" key="12">
    <source>
        <dbReference type="Pfam" id="PF02777"/>
    </source>
</evidence>
<evidence type="ECO:0000256" key="9">
    <source>
        <dbReference type="PIRSR" id="PIRSR000349-1"/>
    </source>
</evidence>
<dbReference type="AlphaFoldDB" id="A0AAW0R5U0"/>
<dbReference type="InterPro" id="IPR019833">
    <property type="entry name" value="Mn/Fe_SOD_BS"/>
</dbReference>
<evidence type="ECO:0000259" key="11">
    <source>
        <dbReference type="Pfam" id="PF00081"/>
    </source>
</evidence>
<reference evidence="13 14" key="1">
    <citation type="submission" date="2023-01" db="EMBL/GenBank/DDBJ databases">
        <title>Analysis of 21 Apiospora genomes using comparative genomics revels a genus with tremendous synthesis potential of carbohydrate active enzymes and secondary metabolites.</title>
        <authorList>
            <person name="Sorensen T."/>
        </authorList>
    </citation>
    <scope>NUCLEOTIDE SEQUENCE [LARGE SCALE GENOMIC DNA]</scope>
    <source>
        <strain evidence="13 14">CBS 117206</strain>
    </source>
</reference>
<gene>
    <name evidence="13" type="ORF">PG999_001617</name>
</gene>
<dbReference type="InterPro" id="IPR050265">
    <property type="entry name" value="Fe/Mn_Superoxide_Dismutase"/>
</dbReference>
<dbReference type="InterPro" id="IPR001189">
    <property type="entry name" value="Mn/Fe_SOD"/>
</dbReference>
<dbReference type="Pfam" id="PF02777">
    <property type="entry name" value="Sod_Fe_C"/>
    <property type="match status" value="1"/>
</dbReference>
<keyword evidence="7" id="KW-0464">Manganese</keyword>
<dbReference type="Gene3D" id="1.10.287.990">
    <property type="entry name" value="Fe,Mn superoxide dismutase (SOD) domain"/>
    <property type="match status" value="1"/>
</dbReference>
<dbReference type="SUPFAM" id="SSF46609">
    <property type="entry name" value="Fe,Mn superoxide dismutase (SOD), N-terminal domain"/>
    <property type="match status" value="1"/>
</dbReference>
<feature type="binding site" evidence="9">
    <location>
        <position position="63"/>
    </location>
    <ligand>
        <name>Mn(2+)</name>
        <dbReference type="ChEBI" id="CHEBI:29035"/>
    </ligand>
</feature>
<evidence type="ECO:0000313" key="13">
    <source>
        <dbReference type="EMBL" id="KAK8129237.1"/>
    </source>
</evidence>
<comment type="cofactor">
    <cofactor evidence="1">
        <name>Mn(2+)</name>
        <dbReference type="ChEBI" id="CHEBI:29035"/>
    </cofactor>
</comment>
<comment type="catalytic activity">
    <reaction evidence="8 10">
        <text>2 superoxide + 2 H(+) = H2O2 + O2</text>
        <dbReference type="Rhea" id="RHEA:20696"/>
        <dbReference type="ChEBI" id="CHEBI:15378"/>
        <dbReference type="ChEBI" id="CHEBI:15379"/>
        <dbReference type="ChEBI" id="CHEBI:16240"/>
        <dbReference type="ChEBI" id="CHEBI:18421"/>
        <dbReference type="EC" id="1.15.1.1"/>
    </reaction>
</comment>
<organism evidence="13 14">
    <name type="scientific">Apiospora kogelbergensis</name>
    <dbReference type="NCBI Taxonomy" id="1337665"/>
    <lineage>
        <taxon>Eukaryota</taxon>
        <taxon>Fungi</taxon>
        <taxon>Dikarya</taxon>
        <taxon>Ascomycota</taxon>
        <taxon>Pezizomycotina</taxon>
        <taxon>Sordariomycetes</taxon>
        <taxon>Xylariomycetidae</taxon>
        <taxon>Amphisphaeriales</taxon>
        <taxon>Apiosporaceae</taxon>
        <taxon>Apiospora</taxon>
    </lineage>
</organism>
<keyword evidence="14" id="KW-1185">Reference proteome</keyword>
<dbReference type="Gene3D" id="3.55.40.20">
    <property type="entry name" value="Iron/manganese superoxide dismutase, C-terminal domain"/>
    <property type="match status" value="1"/>
</dbReference>
<dbReference type="PANTHER" id="PTHR11404:SF6">
    <property type="entry name" value="SUPEROXIDE DISMUTASE [MN], MITOCHONDRIAL"/>
    <property type="match status" value="1"/>
</dbReference>
<feature type="domain" description="Manganese/iron superoxide dismutase N-terminal" evidence="11">
    <location>
        <begin position="40"/>
        <end position="119"/>
    </location>
</feature>
<evidence type="ECO:0000256" key="8">
    <source>
        <dbReference type="ARBA" id="ARBA00049204"/>
    </source>
</evidence>
<dbReference type="Proteomes" id="UP001392437">
    <property type="component" value="Unassembled WGS sequence"/>
</dbReference>
<comment type="function">
    <text evidence="10">Destroys radicals which are normally produced within the cells and which are toxic to biological systems.</text>
</comment>
<dbReference type="InterPro" id="IPR036314">
    <property type="entry name" value="SOD_C_sf"/>
</dbReference>
<evidence type="ECO:0000256" key="4">
    <source>
        <dbReference type="ARBA" id="ARBA00022723"/>
    </source>
</evidence>
<evidence type="ECO:0000256" key="7">
    <source>
        <dbReference type="ARBA" id="ARBA00023211"/>
    </source>
</evidence>
<proteinExistence type="inferred from homology"/>
<dbReference type="EMBL" id="JAQQWP010000002">
    <property type="protein sequence ID" value="KAK8129237.1"/>
    <property type="molecule type" value="Genomic_DNA"/>
</dbReference>
<evidence type="ECO:0000256" key="1">
    <source>
        <dbReference type="ARBA" id="ARBA00001936"/>
    </source>
</evidence>
<evidence type="ECO:0000256" key="6">
    <source>
        <dbReference type="ARBA" id="ARBA00023002"/>
    </source>
</evidence>
<dbReference type="EC" id="1.15.1.1" evidence="3 10"/>
<dbReference type="InterPro" id="IPR019831">
    <property type="entry name" value="Mn/Fe_SOD_N"/>
</dbReference>
<dbReference type="SUPFAM" id="SSF54719">
    <property type="entry name" value="Fe,Mn superoxide dismutase (SOD), C-terminal domain"/>
    <property type="match status" value="1"/>
</dbReference>
<name>A0AAW0R5U0_9PEZI</name>